<feature type="compositionally biased region" description="Pro residues" evidence="1">
    <location>
        <begin position="401"/>
        <end position="425"/>
    </location>
</feature>
<protein>
    <submittedName>
        <fullName evidence="3">Uncharacterized protein</fullName>
    </submittedName>
</protein>
<sequence length="540" mass="53892">MKRCVLTAVLAATAAVTAPPAQAQDADATAVALADGRVYVGGSAFHSGDLRSSVVGRWNPQTAGFDWLERVEGALGSADGVTDLVAAGGYLYSVGYGNGGLVVAKLDPDTGTLQRACGPTGVTVNSLGTAILPGRAAALGRDLVVVGGTLALPTRGVIAIVDGGTCTVRASATIGGPDAATNVGFTSVALDASGAPIAAGFSGTDAALFRFGADLLPGATRTFDLGGLLGDAFTAVGAAPGSGVAVGLSGTALYGQCFTLPALTADTRCGAGGRRALSFGSGGAPTGTAALTRLASGSWLVGGSQLGWGTPAGWLARAAVAAFEPAALEPAEDVLAPSGARVLDPFPYLPSSFAAVAATPDRIAGIGTAGYIGARRPFLYSARADGAAAAITPLDGFATAPPAPVEPGPPEPQVPTAPPTAPAPPAAAKRPALATARFLRLAKRPDRRGGFGTVALACARACSVHGTYTAKVRGRTAPLGSTSVRLRAGSAVRLRLVLSRRGRQRLRRAQGLPTVVRFRVTGERGDRALFQTSVALRARA</sequence>
<evidence type="ECO:0000313" key="3">
    <source>
        <dbReference type="EMBL" id="RKQ86847.1"/>
    </source>
</evidence>
<comment type="caution">
    <text evidence="3">The sequence shown here is derived from an EMBL/GenBank/DDBJ whole genome shotgun (WGS) entry which is preliminary data.</text>
</comment>
<dbReference type="RefSeq" id="WP_121254931.1">
    <property type="nucleotide sequence ID" value="NZ_RBIL01000002.1"/>
</dbReference>
<dbReference type="InterPro" id="IPR011043">
    <property type="entry name" value="Gal_Oxase/kelch_b-propeller"/>
</dbReference>
<reference evidence="3 4" key="1">
    <citation type="submission" date="2018-10" db="EMBL/GenBank/DDBJ databases">
        <title>Genomic Encyclopedia of Archaeal and Bacterial Type Strains, Phase II (KMG-II): from individual species to whole genera.</title>
        <authorList>
            <person name="Goeker M."/>
        </authorList>
    </citation>
    <scope>NUCLEOTIDE SEQUENCE [LARGE SCALE GENOMIC DNA]</scope>
    <source>
        <strain evidence="3 4">DSM 14954</strain>
    </source>
</reference>
<name>A0A660KYS2_9ACTN</name>
<gene>
    <name evidence="3" type="ORF">C8N24_4862</name>
</gene>
<organism evidence="3 4">
    <name type="scientific">Solirubrobacter pauli</name>
    <dbReference type="NCBI Taxonomy" id="166793"/>
    <lineage>
        <taxon>Bacteria</taxon>
        <taxon>Bacillati</taxon>
        <taxon>Actinomycetota</taxon>
        <taxon>Thermoleophilia</taxon>
        <taxon>Solirubrobacterales</taxon>
        <taxon>Solirubrobacteraceae</taxon>
        <taxon>Solirubrobacter</taxon>
    </lineage>
</organism>
<evidence type="ECO:0000256" key="2">
    <source>
        <dbReference type="SAM" id="SignalP"/>
    </source>
</evidence>
<keyword evidence="4" id="KW-1185">Reference proteome</keyword>
<feature type="chain" id="PRO_5025058438" evidence="2">
    <location>
        <begin position="24"/>
        <end position="540"/>
    </location>
</feature>
<feature type="region of interest" description="Disordered" evidence="1">
    <location>
        <begin position="398"/>
        <end position="429"/>
    </location>
</feature>
<feature type="signal peptide" evidence="2">
    <location>
        <begin position="1"/>
        <end position="23"/>
    </location>
</feature>
<dbReference type="EMBL" id="RBIL01000002">
    <property type="protein sequence ID" value="RKQ86847.1"/>
    <property type="molecule type" value="Genomic_DNA"/>
</dbReference>
<keyword evidence="2" id="KW-0732">Signal</keyword>
<dbReference type="AlphaFoldDB" id="A0A660KYS2"/>
<dbReference type="OrthoDB" id="9854586at2"/>
<dbReference type="SUPFAM" id="SSF50965">
    <property type="entry name" value="Galactose oxidase, central domain"/>
    <property type="match status" value="1"/>
</dbReference>
<accession>A0A660KYS2</accession>
<dbReference type="Proteomes" id="UP000278962">
    <property type="component" value="Unassembled WGS sequence"/>
</dbReference>
<proteinExistence type="predicted"/>
<evidence type="ECO:0000256" key="1">
    <source>
        <dbReference type="SAM" id="MobiDB-lite"/>
    </source>
</evidence>
<evidence type="ECO:0000313" key="4">
    <source>
        <dbReference type="Proteomes" id="UP000278962"/>
    </source>
</evidence>